<keyword evidence="3" id="KW-1185">Reference proteome</keyword>
<gene>
    <name evidence="2" type="ORF">CKAH01_10794</name>
</gene>
<evidence type="ECO:0000313" key="2">
    <source>
        <dbReference type="EMBL" id="KAK2728664.1"/>
    </source>
</evidence>
<proteinExistence type="predicted"/>
<accession>A0AAD9XV93</accession>
<reference evidence="2" key="1">
    <citation type="submission" date="2023-02" db="EMBL/GenBank/DDBJ databases">
        <title>Colletotrichum kahawae CIFC_Que2 genome sequencing and assembly.</title>
        <authorList>
            <person name="Baroncelli R."/>
        </authorList>
    </citation>
    <scope>NUCLEOTIDE SEQUENCE</scope>
    <source>
        <strain evidence="2">CIFC_Que2</strain>
    </source>
</reference>
<organism evidence="2 3">
    <name type="scientific">Colletotrichum kahawae</name>
    <name type="common">Coffee berry disease fungus</name>
    <dbReference type="NCBI Taxonomy" id="34407"/>
    <lineage>
        <taxon>Eukaryota</taxon>
        <taxon>Fungi</taxon>
        <taxon>Dikarya</taxon>
        <taxon>Ascomycota</taxon>
        <taxon>Pezizomycotina</taxon>
        <taxon>Sordariomycetes</taxon>
        <taxon>Hypocreomycetidae</taxon>
        <taxon>Glomerellales</taxon>
        <taxon>Glomerellaceae</taxon>
        <taxon>Colletotrichum</taxon>
        <taxon>Colletotrichum gloeosporioides species complex</taxon>
    </lineage>
</organism>
<protein>
    <submittedName>
        <fullName evidence="2">Uncharacterized protein</fullName>
    </submittedName>
</protein>
<feature type="region of interest" description="Disordered" evidence="1">
    <location>
        <begin position="68"/>
        <end position="123"/>
    </location>
</feature>
<feature type="compositionally biased region" description="Basic and acidic residues" evidence="1">
    <location>
        <begin position="113"/>
        <end position="123"/>
    </location>
</feature>
<evidence type="ECO:0000256" key="1">
    <source>
        <dbReference type="SAM" id="MobiDB-lite"/>
    </source>
</evidence>
<dbReference type="EMBL" id="VYYT01000877">
    <property type="protein sequence ID" value="KAK2728664.1"/>
    <property type="molecule type" value="Genomic_DNA"/>
</dbReference>
<dbReference type="AlphaFoldDB" id="A0AAD9XV93"/>
<evidence type="ECO:0000313" key="3">
    <source>
        <dbReference type="Proteomes" id="UP001281614"/>
    </source>
</evidence>
<sequence>MHLEKLTHRTSGRSFRSTLHPPGHRALVVFENAPLRLRRLNDLARMRASRQPVSLSFISSTASSTTYRRLHSRTSIIPTPPGPHIKRRNDRLDPQDPSILAPLRLGPACSISDRAREPHNSAE</sequence>
<comment type="caution">
    <text evidence="2">The sequence shown here is derived from an EMBL/GenBank/DDBJ whole genome shotgun (WGS) entry which is preliminary data.</text>
</comment>
<dbReference type="Proteomes" id="UP001281614">
    <property type="component" value="Unassembled WGS sequence"/>
</dbReference>
<name>A0AAD9XV93_COLKA</name>